<comment type="caution">
    <text evidence="2">The sequence shown here is derived from an EMBL/GenBank/DDBJ whole genome shotgun (WGS) entry which is preliminary data.</text>
</comment>
<name>A0A5C6DP37_9BACT</name>
<evidence type="ECO:0000313" key="3">
    <source>
        <dbReference type="Proteomes" id="UP000315471"/>
    </source>
</evidence>
<feature type="transmembrane region" description="Helical" evidence="1">
    <location>
        <begin position="52"/>
        <end position="73"/>
    </location>
</feature>
<keyword evidence="3" id="KW-1185">Reference proteome</keyword>
<evidence type="ECO:0000256" key="1">
    <source>
        <dbReference type="SAM" id="Phobius"/>
    </source>
</evidence>
<evidence type="ECO:0000313" key="2">
    <source>
        <dbReference type="EMBL" id="TWU36746.1"/>
    </source>
</evidence>
<sequence>MKTILKTYGRGWANLVTSYLYVSLWMMVTILPMYPFMGLFPDELHGKASGAWIVQSTCLVAMLVWTPFAAAVIGPLRVQKDQEPNNQEANAGG</sequence>
<reference evidence="2 3" key="1">
    <citation type="submission" date="2019-02" db="EMBL/GenBank/DDBJ databases">
        <title>Deep-cultivation of Planctomycetes and their phenomic and genomic characterization uncovers novel biology.</title>
        <authorList>
            <person name="Wiegand S."/>
            <person name="Jogler M."/>
            <person name="Boedeker C."/>
            <person name="Pinto D."/>
            <person name="Vollmers J."/>
            <person name="Rivas-Marin E."/>
            <person name="Kohn T."/>
            <person name="Peeters S.H."/>
            <person name="Heuer A."/>
            <person name="Rast P."/>
            <person name="Oberbeckmann S."/>
            <person name="Bunk B."/>
            <person name="Jeske O."/>
            <person name="Meyerdierks A."/>
            <person name="Storesund J.E."/>
            <person name="Kallscheuer N."/>
            <person name="Luecker S."/>
            <person name="Lage O.M."/>
            <person name="Pohl T."/>
            <person name="Merkel B.J."/>
            <person name="Hornburger P."/>
            <person name="Mueller R.-W."/>
            <person name="Bruemmer F."/>
            <person name="Labrenz M."/>
            <person name="Spormann A.M."/>
            <person name="Op Den Camp H."/>
            <person name="Overmann J."/>
            <person name="Amann R."/>
            <person name="Jetten M.S.M."/>
            <person name="Mascher T."/>
            <person name="Medema M.H."/>
            <person name="Devos D.P."/>
            <person name="Kaster A.-K."/>
            <person name="Ovreas L."/>
            <person name="Rohde M."/>
            <person name="Galperin M.Y."/>
            <person name="Jogler C."/>
        </authorList>
    </citation>
    <scope>NUCLEOTIDE SEQUENCE [LARGE SCALE GENOMIC DNA]</scope>
    <source>
        <strain evidence="2 3">Q31b</strain>
    </source>
</reference>
<organism evidence="2 3">
    <name type="scientific">Novipirellula aureliae</name>
    <dbReference type="NCBI Taxonomy" id="2527966"/>
    <lineage>
        <taxon>Bacteria</taxon>
        <taxon>Pseudomonadati</taxon>
        <taxon>Planctomycetota</taxon>
        <taxon>Planctomycetia</taxon>
        <taxon>Pirellulales</taxon>
        <taxon>Pirellulaceae</taxon>
        <taxon>Novipirellula</taxon>
    </lineage>
</organism>
<keyword evidence="1" id="KW-0472">Membrane</keyword>
<dbReference type="AlphaFoldDB" id="A0A5C6DP37"/>
<accession>A0A5C6DP37</accession>
<dbReference type="Proteomes" id="UP000315471">
    <property type="component" value="Unassembled WGS sequence"/>
</dbReference>
<dbReference type="RefSeq" id="WP_146602117.1">
    <property type="nucleotide sequence ID" value="NZ_SJPY01000008.1"/>
</dbReference>
<feature type="transmembrane region" description="Helical" evidence="1">
    <location>
        <begin position="12"/>
        <end position="32"/>
    </location>
</feature>
<dbReference type="EMBL" id="SJPY01000008">
    <property type="protein sequence ID" value="TWU36746.1"/>
    <property type="molecule type" value="Genomic_DNA"/>
</dbReference>
<gene>
    <name evidence="2" type="ORF">Q31b_50280</name>
</gene>
<protein>
    <submittedName>
        <fullName evidence="2">Uncharacterized protein</fullName>
    </submittedName>
</protein>
<keyword evidence="1" id="KW-0812">Transmembrane</keyword>
<keyword evidence="1" id="KW-1133">Transmembrane helix</keyword>
<proteinExistence type="predicted"/>